<keyword evidence="5" id="KW-1185">Reference proteome</keyword>
<name>A0AAJ5ZJ33_9CHLR</name>
<dbReference type="InterPro" id="IPR011032">
    <property type="entry name" value="GroES-like_sf"/>
</dbReference>
<accession>A0AAJ5ZJ33</accession>
<dbReference type="Pfam" id="PF08240">
    <property type="entry name" value="ADH_N"/>
    <property type="match status" value="1"/>
</dbReference>
<dbReference type="EMBL" id="WMBE01000001">
    <property type="protein sequence ID" value="MDG0865575.1"/>
    <property type="molecule type" value="Genomic_DNA"/>
</dbReference>
<dbReference type="Gene3D" id="3.40.50.720">
    <property type="entry name" value="NAD(P)-binding Rossmann-like Domain"/>
    <property type="match status" value="1"/>
</dbReference>
<reference evidence="4" key="2">
    <citation type="journal article" date="2023" name="Nat. Commun.">
        <title>Cultivation of marine bacteria of the SAR202 clade.</title>
        <authorList>
            <person name="Lim Y."/>
            <person name="Seo J.H."/>
            <person name="Giovannoni S.J."/>
            <person name="Kang I."/>
            <person name="Cho J.C."/>
        </authorList>
    </citation>
    <scope>NUCLEOTIDE SEQUENCE</scope>
    <source>
        <strain evidence="4">JH1073</strain>
    </source>
</reference>
<evidence type="ECO:0000313" key="6">
    <source>
        <dbReference type="Proteomes" id="UP001321249"/>
    </source>
</evidence>
<dbReference type="GO" id="GO:0008270">
    <property type="term" value="F:zinc ion binding"/>
    <property type="evidence" value="ECO:0007669"/>
    <property type="project" value="InterPro"/>
</dbReference>
<dbReference type="InterPro" id="IPR002364">
    <property type="entry name" value="Quin_OxRdtase/zeta-crystal_CS"/>
</dbReference>
<reference evidence="5 6" key="1">
    <citation type="submission" date="2019-11" db="EMBL/GenBank/DDBJ databases">
        <authorList>
            <person name="Cho J.-C."/>
        </authorList>
    </citation>
    <scope>NUCLEOTIDE SEQUENCE [LARGE SCALE GENOMIC DNA]</scope>
    <source>
        <strain evidence="4 5">JH1073</strain>
        <strain evidence="3 6">JH702</strain>
    </source>
</reference>
<dbReference type="EMBL" id="CP046147">
    <property type="protein sequence ID" value="WFG39676.1"/>
    <property type="molecule type" value="Genomic_DNA"/>
</dbReference>
<dbReference type="SUPFAM" id="SSF50129">
    <property type="entry name" value="GroES-like"/>
    <property type="match status" value="1"/>
</dbReference>
<feature type="domain" description="Enoyl reductase (ER)" evidence="2">
    <location>
        <begin position="10"/>
        <end position="323"/>
    </location>
</feature>
<evidence type="ECO:0000256" key="1">
    <source>
        <dbReference type="ARBA" id="ARBA00023002"/>
    </source>
</evidence>
<dbReference type="Pfam" id="PF13602">
    <property type="entry name" value="ADH_zinc_N_2"/>
    <property type="match status" value="1"/>
</dbReference>
<dbReference type="Proteomes" id="UP001219901">
    <property type="component" value="Chromosome"/>
</dbReference>
<proteinExistence type="predicted"/>
<evidence type="ECO:0000313" key="4">
    <source>
        <dbReference type="EMBL" id="WFG39676.1"/>
    </source>
</evidence>
<dbReference type="PANTHER" id="PTHR11695">
    <property type="entry name" value="ALCOHOL DEHYDROGENASE RELATED"/>
    <property type="match status" value="1"/>
</dbReference>
<dbReference type="PROSITE" id="PS01162">
    <property type="entry name" value="QOR_ZETA_CRYSTAL"/>
    <property type="match status" value="1"/>
</dbReference>
<dbReference type="CDD" id="cd08267">
    <property type="entry name" value="MDR1"/>
    <property type="match status" value="1"/>
</dbReference>
<dbReference type="RefSeq" id="WP_342823618.1">
    <property type="nucleotide sequence ID" value="NZ_CP046146.1"/>
</dbReference>
<dbReference type="SUPFAM" id="SSF51735">
    <property type="entry name" value="NAD(P)-binding Rossmann-fold domains"/>
    <property type="match status" value="1"/>
</dbReference>
<evidence type="ECO:0000313" key="5">
    <source>
        <dbReference type="Proteomes" id="UP001219901"/>
    </source>
</evidence>
<organism evidence="4 5">
    <name type="scientific">Candidatus Lucifugimonas marina</name>
    <dbReference type="NCBI Taxonomy" id="3038979"/>
    <lineage>
        <taxon>Bacteria</taxon>
        <taxon>Bacillati</taxon>
        <taxon>Chloroflexota</taxon>
        <taxon>Dehalococcoidia</taxon>
        <taxon>SAR202 cluster</taxon>
        <taxon>Candidatus Lucifugimonadales</taxon>
        <taxon>Candidatus Lucifugimonadaceae</taxon>
        <taxon>Candidatus Lucifugimonas</taxon>
    </lineage>
</organism>
<dbReference type="InterPro" id="IPR036291">
    <property type="entry name" value="NAD(P)-bd_dom_sf"/>
</dbReference>
<evidence type="ECO:0000313" key="3">
    <source>
        <dbReference type="EMBL" id="MDG0865575.1"/>
    </source>
</evidence>
<gene>
    <name evidence="3" type="ORF">GKO46_00625</name>
    <name evidence="4" type="ORF">GKO48_08600</name>
</gene>
<dbReference type="AlphaFoldDB" id="A0AAJ5ZJ33"/>
<dbReference type="InterPro" id="IPR050700">
    <property type="entry name" value="YIM1/Zinc_Alcohol_DH_Fams"/>
</dbReference>
<dbReference type="SMART" id="SM00829">
    <property type="entry name" value="PKS_ER"/>
    <property type="match status" value="1"/>
</dbReference>
<evidence type="ECO:0000259" key="2">
    <source>
        <dbReference type="SMART" id="SM00829"/>
    </source>
</evidence>
<dbReference type="GO" id="GO:0016491">
    <property type="term" value="F:oxidoreductase activity"/>
    <property type="evidence" value="ECO:0007669"/>
    <property type="project" value="UniProtKB-KW"/>
</dbReference>
<dbReference type="InterPro" id="IPR013154">
    <property type="entry name" value="ADH-like_N"/>
</dbReference>
<reference evidence="5" key="3">
    <citation type="submission" date="2023-06" db="EMBL/GenBank/DDBJ databases">
        <title>Pangenomics reveal diversification of enzyme families and niche specialization in globally abundant SAR202 bacteria.</title>
        <authorList>
            <person name="Saw J.H.W."/>
        </authorList>
    </citation>
    <scope>NUCLEOTIDE SEQUENCE [LARGE SCALE GENOMIC DNA]</scope>
    <source>
        <strain evidence="5">JH1073</strain>
    </source>
</reference>
<dbReference type="Gene3D" id="3.90.180.10">
    <property type="entry name" value="Medium-chain alcohol dehydrogenases, catalytic domain"/>
    <property type="match status" value="1"/>
</dbReference>
<dbReference type="InterPro" id="IPR020843">
    <property type="entry name" value="ER"/>
</dbReference>
<dbReference type="PANTHER" id="PTHR11695:SF294">
    <property type="entry name" value="RETICULON-4-INTERACTING PROTEIN 1, MITOCHONDRIAL"/>
    <property type="match status" value="1"/>
</dbReference>
<sequence length="325" mass="35118">MKAIVYRKYGSPDVLSLEEVEMPIPRDDEVLIKIHATSLNSYDVDLLKGWPFLSRIFQGLRKPKNKILGTDVAGTVEAVGSDVTKLRPGDEVFGEVSTRFISLGFGGFAEYVCAREKNMTLKPSGMTFEEASAIPQVASLALGALRQNGEIQPGQKILMNGAGGGVGTFVVQLGKHFGAEVTGVDGTEKIDMLHSIGTDHVIDYTKEDFTNNGERYDLIIDVAAHRSVFRYKRSLNPGGAYGAIGGSVLRFFQAGFVGPLITLFGNQKIGTSGGNPNDGMDLICALFEAGKVKPVIDRTYPLVETPQAFCYFMAGHVKGKVVITM</sequence>
<dbReference type="Proteomes" id="UP001321249">
    <property type="component" value="Unassembled WGS sequence"/>
</dbReference>
<keyword evidence="1" id="KW-0560">Oxidoreductase</keyword>
<protein>
    <submittedName>
        <fullName evidence="4">Zinc-binding dehydrogenase</fullName>
    </submittedName>
</protein>